<gene>
    <name evidence="3" type="ORF">SacmaDRAFT_2402</name>
</gene>
<keyword evidence="1" id="KW-0812">Transmembrane</keyword>
<feature type="domain" description="DUF1468" evidence="2">
    <location>
        <begin position="14"/>
        <end position="157"/>
    </location>
</feature>
<evidence type="ECO:0000259" key="2">
    <source>
        <dbReference type="Pfam" id="PF07331"/>
    </source>
</evidence>
<feature type="transmembrane region" description="Helical" evidence="1">
    <location>
        <begin position="133"/>
        <end position="153"/>
    </location>
</feature>
<dbReference type="STRING" id="882083.SacmaDRAFT_2402"/>
<proteinExistence type="predicted"/>
<reference evidence="3 4" key="1">
    <citation type="journal article" date="2012" name="Stand. Genomic Sci.">
        <title>Genome sequence of the ocean sediment bacterium Saccharomonospora marina type strain (XMU15(T)).</title>
        <authorList>
            <person name="Klenk H.P."/>
            <person name="Lu M."/>
            <person name="Lucas S."/>
            <person name="Lapidus A."/>
            <person name="Copeland A."/>
            <person name="Pitluck S."/>
            <person name="Goodwin L.A."/>
            <person name="Han C."/>
            <person name="Tapia R."/>
            <person name="Brambilla E.M."/>
            <person name="Potter G."/>
            <person name="Land M."/>
            <person name="Ivanova N."/>
            <person name="Rohde M."/>
            <person name="Goker M."/>
            <person name="Detter J.C."/>
            <person name="Li W.J."/>
            <person name="Kyrpides N.C."/>
            <person name="Woyke T."/>
        </authorList>
    </citation>
    <scope>NUCLEOTIDE SEQUENCE [LARGE SCALE GENOMIC DNA]</scope>
    <source>
        <strain evidence="3 4">XMU15</strain>
    </source>
</reference>
<evidence type="ECO:0000313" key="3">
    <source>
        <dbReference type="EMBL" id="EHR50648.1"/>
    </source>
</evidence>
<feature type="transmembrane region" description="Helical" evidence="1">
    <location>
        <begin position="12"/>
        <end position="30"/>
    </location>
</feature>
<sequence>MTVGWVRGNADPIAAGALLGLGLLYGGLALDEGLGTIAETGAGFFPLLVAVVLVASSAAVLLRERRRRTDSGQPAAEDGDDFAGTVHWWRVIGVVLAALLVPLLGTTLGMIVTLSISLVLIAKIMGLSRWSSALILGVAFGAATWLIFVYWLYVPLPTGTLGLV</sequence>
<dbReference type="EMBL" id="CM001439">
    <property type="protein sequence ID" value="EHR50648.1"/>
    <property type="molecule type" value="Genomic_DNA"/>
</dbReference>
<dbReference type="OrthoDB" id="3544414at2"/>
<name>H5WXP5_9PSEU</name>
<keyword evidence="1" id="KW-0472">Membrane</keyword>
<organism evidence="3 4">
    <name type="scientific">Saccharomonospora marina XMU15</name>
    <dbReference type="NCBI Taxonomy" id="882083"/>
    <lineage>
        <taxon>Bacteria</taxon>
        <taxon>Bacillati</taxon>
        <taxon>Actinomycetota</taxon>
        <taxon>Actinomycetes</taxon>
        <taxon>Pseudonocardiales</taxon>
        <taxon>Pseudonocardiaceae</taxon>
        <taxon>Saccharomonospora</taxon>
    </lineage>
</organism>
<dbReference type="InterPro" id="IPR009936">
    <property type="entry name" value="DUF1468"/>
</dbReference>
<keyword evidence="1" id="KW-1133">Transmembrane helix</keyword>
<dbReference type="AlphaFoldDB" id="H5WXP5"/>
<dbReference type="Pfam" id="PF07331">
    <property type="entry name" value="TctB"/>
    <property type="match status" value="1"/>
</dbReference>
<protein>
    <submittedName>
        <fullName evidence="3">Tripartite tricarboxylate transporter TctB family</fullName>
    </submittedName>
</protein>
<dbReference type="RefSeq" id="WP_009154033.1">
    <property type="nucleotide sequence ID" value="NZ_CM001439.1"/>
</dbReference>
<evidence type="ECO:0000313" key="4">
    <source>
        <dbReference type="Proteomes" id="UP000004926"/>
    </source>
</evidence>
<keyword evidence="4" id="KW-1185">Reference proteome</keyword>
<feature type="transmembrane region" description="Helical" evidence="1">
    <location>
        <begin position="42"/>
        <end position="62"/>
    </location>
</feature>
<feature type="transmembrane region" description="Helical" evidence="1">
    <location>
        <begin position="88"/>
        <end position="121"/>
    </location>
</feature>
<dbReference type="HOGENOM" id="CLU_1617832_0_0_11"/>
<accession>H5WXP5</accession>
<dbReference type="Proteomes" id="UP000004926">
    <property type="component" value="Chromosome"/>
</dbReference>
<evidence type="ECO:0000256" key="1">
    <source>
        <dbReference type="SAM" id="Phobius"/>
    </source>
</evidence>